<dbReference type="AlphaFoldDB" id="A0A9W6G221"/>
<dbReference type="Gene3D" id="3.30.420.130">
    <property type="entry name" value="Dinitrogenase iron-molybdenum cofactor biosynthesis domain"/>
    <property type="match status" value="1"/>
</dbReference>
<keyword evidence="3" id="KW-1185">Reference proteome</keyword>
<accession>A0A9W6G221</accession>
<dbReference type="InterPro" id="IPR036105">
    <property type="entry name" value="DiNase_FeMo-co_biosyn_sf"/>
</dbReference>
<dbReference type="Proteomes" id="UP001144352">
    <property type="component" value="Unassembled WGS sequence"/>
</dbReference>
<evidence type="ECO:0000313" key="2">
    <source>
        <dbReference type="EMBL" id="GLI39439.1"/>
    </source>
</evidence>
<dbReference type="PANTHER" id="PTHR33937:SF1">
    <property type="entry name" value="IRON-MOLIBDENUM COFACTOR PROCESSING PROTEIN"/>
    <property type="match status" value="1"/>
</dbReference>
<evidence type="ECO:0000313" key="3">
    <source>
        <dbReference type="Proteomes" id="UP001144352"/>
    </source>
</evidence>
<dbReference type="Pfam" id="PF02579">
    <property type="entry name" value="Nitro_FeMo-Co"/>
    <property type="match status" value="1"/>
</dbReference>
<dbReference type="SUPFAM" id="SSF53146">
    <property type="entry name" value="Nitrogenase accessory factor-like"/>
    <property type="match status" value="1"/>
</dbReference>
<organism evidence="2 3">
    <name type="scientific">Geobacter hydrogenophilus</name>
    <dbReference type="NCBI Taxonomy" id="40983"/>
    <lineage>
        <taxon>Bacteria</taxon>
        <taxon>Pseudomonadati</taxon>
        <taxon>Thermodesulfobacteriota</taxon>
        <taxon>Desulfuromonadia</taxon>
        <taxon>Geobacterales</taxon>
        <taxon>Geobacteraceae</taxon>
        <taxon>Geobacter</taxon>
    </lineage>
</organism>
<dbReference type="EMBL" id="BSDS01000002">
    <property type="protein sequence ID" value="GLI39439.1"/>
    <property type="molecule type" value="Genomic_DNA"/>
</dbReference>
<protein>
    <recommendedName>
        <fullName evidence="1">Dinitrogenase iron-molybdenum cofactor biosynthesis domain-containing protein</fullName>
    </recommendedName>
</protein>
<name>A0A9W6G221_9BACT</name>
<reference evidence="2" key="1">
    <citation type="submission" date="2022-12" db="EMBL/GenBank/DDBJ databases">
        <title>Reference genome sequencing for broad-spectrum identification of bacterial and archaeal isolates by mass spectrometry.</title>
        <authorList>
            <person name="Sekiguchi Y."/>
            <person name="Tourlousse D.M."/>
        </authorList>
    </citation>
    <scope>NUCLEOTIDE SEQUENCE</scope>
    <source>
        <strain evidence="2">H2</strain>
    </source>
</reference>
<dbReference type="InterPro" id="IPR051840">
    <property type="entry name" value="NifX/NifY_domain"/>
</dbReference>
<dbReference type="PANTHER" id="PTHR33937">
    <property type="entry name" value="IRON-MOLYBDENUM PROTEIN-RELATED-RELATED"/>
    <property type="match status" value="1"/>
</dbReference>
<sequence length="119" mass="13225">MKKMIAVASSDGKRIDEHFGRARRFSIYQFREGEWSHLEDRESLPACSGRAHSDDLLDRVVDVVADCRWVVVSQIGPTAIDALIARRVLPLVIEGTIDEALSIVGRRYLGTGDTSIAKD</sequence>
<proteinExistence type="predicted"/>
<evidence type="ECO:0000259" key="1">
    <source>
        <dbReference type="Pfam" id="PF02579"/>
    </source>
</evidence>
<dbReference type="RefSeq" id="WP_214186587.1">
    <property type="nucleotide sequence ID" value="NZ_BSDS01000002.1"/>
</dbReference>
<dbReference type="CDD" id="cd00562">
    <property type="entry name" value="NifX_NifB"/>
    <property type="match status" value="1"/>
</dbReference>
<feature type="domain" description="Dinitrogenase iron-molybdenum cofactor biosynthesis" evidence="1">
    <location>
        <begin position="11"/>
        <end position="101"/>
    </location>
</feature>
<dbReference type="InterPro" id="IPR003731">
    <property type="entry name" value="Di-Nase_FeMo-co_biosynth"/>
</dbReference>
<comment type="caution">
    <text evidence="2">The sequence shown here is derived from an EMBL/GenBank/DDBJ whole genome shotgun (WGS) entry which is preliminary data.</text>
</comment>
<gene>
    <name evidence="2" type="ORF">GHYDROH2_29400</name>
</gene>